<evidence type="ECO:0008006" key="3">
    <source>
        <dbReference type="Google" id="ProtNLM"/>
    </source>
</evidence>
<dbReference type="Proteomes" id="UP000077734">
    <property type="component" value="Unassembled WGS sequence"/>
</dbReference>
<evidence type="ECO:0000313" key="2">
    <source>
        <dbReference type="Proteomes" id="UP000077734"/>
    </source>
</evidence>
<comment type="caution">
    <text evidence="1">The sequence shown here is derived from an EMBL/GenBank/DDBJ whole genome shotgun (WGS) entry which is preliminary data.</text>
</comment>
<organism evidence="1 2">
    <name type="scientific">Methylomonas koyamae</name>
    <dbReference type="NCBI Taxonomy" id="702114"/>
    <lineage>
        <taxon>Bacteria</taxon>
        <taxon>Pseudomonadati</taxon>
        <taxon>Pseudomonadota</taxon>
        <taxon>Gammaproteobacteria</taxon>
        <taxon>Methylococcales</taxon>
        <taxon>Methylococcaceae</taxon>
        <taxon>Methylomonas</taxon>
    </lineage>
</organism>
<reference evidence="1 2" key="1">
    <citation type="submission" date="2016-03" db="EMBL/GenBank/DDBJ databases">
        <authorList>
            <person name="Heylen K."/>
            <person name="De Vos P."/>
            <person name="Vekeman B."/>
        </authorList>
    </citation>
    <scope>NUCLEOTIDE SEQUENCE [LARGE SCALE GENOMIC DNA]</scope>
    <source>
        <strain evidence="1 2">R-49807</strain>
    </source>
</reference>
<gene>
    <name evidence="1" type="ORF">A1356_10235</name>
</gene>
<protein>
    <recommendedName>
        <fullName evidence="3">Transposase</fullName>
    </recommendedName>
</protein>
<evidence type="ECO:0000313" key="1">
    <source>
        <dbReference type="EMBL" id="OAI27074.1"/>
    </source>
</evidence>
<name>A0AA91I6Q2_9GAMM</name>
<accession>A0AA91I6Q2</accession>
<dbReference type="EMBL" id="LUUL01000066">
    <property type="protein sequence ID" value="OAI27074.1"/>
    <property type="molecule type" value="Genomic_DNA"/>
</dbReference>
<keyword evidence="2" id="KW-1185">Reference proteome</keyword>
<sequence>MSDEHFSVDGSLIEAWASHKSFVKKDGSGPDNRMVKNHMLDTNFTEKMTVFGAKDFFRDTKYELNWL</sequence>
<proteinExistence type="predicted"/>
<dbReference type="AlphaFoldDB" id="A0AA91I6Q2"/>